<dbReference type="Gene3D" id="3.90.220.20">
    <property type="entry name" value="DNA methylase specificity domains"/>
    <property type="match status" value="2"/>
</dbReference>
<dbReference type="SUPFAM" id="SSF116734">
    <property type="entry name" value="DNA methylase specificity domain"/>
    <property type="match status" value="2"/>
</dbReference>
<dbReference type="PANTHER" id="PTHR43140">
    <property type="entry name" value="TYPE-1 RESTRICTION ENZYME ECOKI SPECIFICITY PROTEIN"/>
    <property type="match status" value="1"/>
</dbReference>
<evidence type="ECO:0000256" key="2">
    <source>
        <dbReference type="ARBA" id="ARBA00022747"/>
    </source>
</evidence>
<evidence type="ECO:0000256" key="4">
    <source>
        <dbReference type="SAM" id="Coils"/>
    </source>
</evidence>
<dbReference type="InterPro" id="IPR044946">
    <property type="entry name" value="Restrct_endonuc_typeI_TRD_sf"/>
</dbReference>
<keyword evidence="8" id="KW-1185">Reference proteome</keyword>
<dbReference type="EC" id="3.1.21.-" evidence="7"/>
<dbReference type="CDD" id="cd16961">
    <property type="entry name" value="RMtype1_S_TRD-CR_like"/>
    <property type="match status" value="1"/>
</dbReference>
<proteinExistence type="inferred from homology"/>
<keyword evidence="7" id="KW-0255">Endonuclease</keyword>
<keyword evidence="7" id="KW-0378">Hydrolase</keyword>
<feature type="domain" description="Type I restriction modification DNA specificity" evidence="6">
    <location>
        <begin position="412"/>
        <end position="565"/>
    </location>
</feature>
<keyword evidence="4" id="KW-0175">Coiled coil</keyword>
<name>A0ABT7IBL4_9GAMM</name>
<feature type="region of interest" description="Disordered" evidence="5">
    <location>
        <begin position="74"/>
        <end position="99"/>
    </location>
</feature>
<dbReference type="CDD" id="cd17293">
    <property type="entry name" value="RMtype1_S_Ppo21ORF8840P_TRD1-CR1_like"/>
    <property type="match status" value="1"/>
</dbReference>
<keyword evidence="3" id="KW-0238">DNA-binding</keyword>
<dbReference type="InterPro" id="IPR051212">
    <property type="entry name" value="Type-I_RE_S_subunit"/>
</dbReference>
<dbReference type="InterPro" id="IPR000055">
    <property type="entry name" value="Restrct_endonuc_typeI_TRD"/>
</dbReference>
<dbReference type="PANTHER" id="PTHR43140:SF1">
    <property type="entry name" value="TYPE I RESTRICTION ENZYME ECOKI SPECIFICITY SUBUNIT"/>
    <property type="match status" value="1"/>
</dbReference>
<feature type="coiled-coil region" evidence="4">
    <location>
        <begin position="542"/>
        <end position="569"/>
    </location>
</feature>
<dbReference type="RefSeq" id="WP_285390654.1">
    <property type="nucleotide sequence ID" value="NZ_JASSVS010000004.1"/>
</dbReference>
<comment type="caution">
    <text evidence="7">The sequence shown here is derived from an EMBL/GenBank/DDBJ whole genome shotgun (WGS) entry which is preliminary data.</text>
</comment>
<evidence type="ECO:0000313" key="8">
    <source>
        <dbReference type="Proteomes" id="UP001227964"/>
    </source>
</evidence>
<dbReference type="GO" id="GO:0004519">
    <property type="term" value="F:endonuclease activity"/>
    <property type="evidence" value="ECO:0007669"/>
    <property type="project" value="UniProtKB-KW"/>
</dbReference>
<gene>
    <name evidence="7" type="ORF">QPM17_10475</name>
</gene>
<dbReference type="EMBL" id="JASSVS010000004">
    <property type="protein sequence ID" value="MDL0431556.1"/>
    <property type="molecule type" value="Genomic_DNA"/>
</dbReference>
<organism evidence="7 8">
    <name type="scientific">Marinobacter azerbaijanicus</name>
    <dbReference type="NCBI Taxonomy" id="3050455"/>
    <lineage>
        <taxon>Bacteria</taxon>
        <taxon>Pseudomonadati</taxon>
        <taxon>Pseudomonadota</taxon>
        <taxon>Gammaproteobacteria</taxon>
        <taxon>Pseudomonadales</taxon>
        <taxon>Marinobacteraceae</taxon>
        <taxon>Marinobacter</taxon>
    </lineage>
</organism>
<sequence>MSAQELITKHLDLWTGAVTKRSSSGRGSNGKVELTGVEKLRELILELALRGKLTEQHAGDEPAEQLIERIATQKANTGNGKRGTPQPPKNETPIPQPFQVPSTWAWVPLRETGLTSTGKTPSTKNASFFSGDIPFIGPGQVTVRGKITKPEKSLSEEGAAHTEEALPGDILTVCIGGSIGKTAKVSERCGFNQQLNKIRPILVESDYLFFAISAKFFQKAIRENATGSATPIINRSKWESICIPLAPFAEQKRIVQKVDELMALCDRLEQQTSDQLEAHETLVDTLLGTLTQSENATELADNWTRLAAHFDTLFSTKQSIDKLKQTILQLAAMGRLVEKGSGDEPAIDLLTEIHARKTALAGEKRIKQPRALTQLDNTQHSYTAPAHWAWAYFQDIADEISTGPFGSMIHKHDYVVGGIPLINPSHMVKGHIKEDSSVSVTPTKAEELSSYQLAKGDIVMARRGEVGRCAVVTDRETGWLCGTGSFVLRFHPAINRQFILLLFSTDTVRDYLTGNSVGTTMTNLNHGILKKMPVALPSAEEQDRIVQKVDELMALCDQLKERLNQAGETRCQLAEAVVEKALT</sequence>
<evidence type="ECO:0000313" key="7">
    <source>
        <dbReference type="EMBL" id="MDL0431556.1"/>
    </source>
</evidence>
<dbReference type="GO" id="GO:0016787">
    <property type="term" value="F:hydrolase activity"/>
    <property type="evidence" value="ECO:0007669"/>
    <property type="project" value="UniProtKB-KW"/>
</dbReference>
<accession>A0ABT7IBL4</accession>
<evidence type="ECO:0000256" key="1">
    <source>
        <dbReference type="ARBA" id="ARBA00010923"/>
    </source>
</evidence>
<reference evidence="7 8" key="1">
    <citation type="submission" date="2023-06" db="EMBL/GenBank/DDBJ databases">
        <title>Marinobacter azerbaijanicus a moderately halophilic, isolated from Urmia Lake in Azerbaijan region of Iran.</title>
        <authorList>
            <person name="Sanchez-Porro C."/>
            <person name="Aghdam E.M."/>
            <person name="Saheb S.M."/>
            <person name="Tarhriz V."/>
            <person name="Kazemi E."/>
            <person name="Ammozegar M.A."/>
            <person name="Ventosa A."/>
            <person name="Hejazi M.S."/>
        </authorList>
    </citation>
    <scope>NUCLEOTIDE SEQUENCE [LARGE SCALE GENOMIC DNA]</scope>
    <source>
        <strain evidence="7 8">TBZ242</strain>
    </source>
</reference>
<feature type="domain" description="Type I restriction modification DNA specificity" evidence="6">
    <location>
        <begin position="101"/>
        <end position="277"/>
    </location>
</feature>
<protein>
    <submittedName>
        <fullName evidence="7">Restriction endonuclease subunit S</fullName>
        <ecNumber evidence="7">3.1.21.-</ecNumber>
    </submittedName>
</protein>
<keyword evidence="2" id="KW-0680">Restriction system</keyword>
<evidence type="ECO:0000256" key="3">
    <source>
        <dbReference type="ARBA" id="ARBA00023125"/>
    </source>
</evidence>
<comment type="similarity">
    <text evidence="1">Belongs to the type-I restriction system S methylase family.</text>
</comment>
<evidence type="ECO:0000259" key="6">
    <source>
        <dbReference type="Pfam" id="PF01420"/>
    </source>
</evidence>
<feature type="compositionally biased region" description="Pro residues" evidence="5">
    <location>
        <begin position="85"/>
        <end position="98"/>
    </location>
</feature>
<dbReference type="Proteomes" id="UP001227964">
    <property type="component" value="Unassembled WGS sequence"/>
</dbReference>
<dbReference type="Pfam" id="PF01420">
    <property type="entry name" value="Methylase_S"/>
    <property type="match status" value="2"/>
</dbReference>
<evidence type="ECO:0000256" key="5">
    <source>
        <dbReference type="SAM" id="MobiDB-lite"/>
    </source>
</evidence>
<keyword evidence="7" id="KW-0540">Nuclease</keyword>